<evidence type="ECO:0000259" key="1">
    <source>
        <dbReference type="Pfam" id="PF08511"/>
    </source>
</evidence>
<keyword evidence="3" id="KW-1185">Reference proteome</keyword>
<dbReference type="Gene3D" id="1.10.357.10">
    <property type="entry name" value="Tetracycline Repressor, domain 2"/>
    <property type="match status" value="1"/>
</dbReference>
<evidence type="ECO:0000313" key="3">
    <source>
        <dbReference type="Proteomes" id="UP000709466"/>
    </source>
</evidence>
<gene>
    <name evidence="2" type="ORF">HCZ30_00995</name>
</gene>
<name>A0ABX0VWL5_9RHOB</name>
<dbReference type="InterPro" id="IPR013718">
    <property type="entry name" value="COQ9_C"/>
</dbReference>
<dbReference type="EMBL" id="JAATOP010000001">
    <property type="protein sequence ID" value="NIY71008.1"/>
    <property type="molecule type" value="Genomic_DNA"/>
</dbReference>
<evidence type="ECO:0000313" key="2">
    <source>
        <dbReference type="EMBL" id="NIY71008.1"/>
    </source>
</evidence>
<dbReference type="InterPro" id="IPR012762">
    <property type="entry name" value="Ubiq_biosynth_COQ9"/>
</dbReference>
<proteinExistence type="predicted"/>
<dbReference type="Pfam" id="PF08511">
    <property type="entry name" value="COQ9"/>
    <property type="match status" value="1"/>
</dbReference>
<feature type="domain" description="COQ9 C-terminal" evidence="1">
    <location>
        <begin position="116"/>
        <end position="185"/>
    </location>
</feature>
<dbReference type="NCBIfam" id="TIGR02396">
    <property type="entry name" value="diverge_rpsU"/>
    <property type="match status" value="1"/>
</dbReference>
<organism evidence="2 3">
    <name type="scientific">Marivivens donghaensis</name>
    <dbReference type="NCBI Taxonomy" id="1699413"/>
    <lineage>
        <taxon>Bacteria</taxon>
        <taxon>Pseudomonadati</taxon>
        <taxon>Pseudomonadota</taxon>
        <taxon>Alphaproteobacteria</taxon>
        <taxon>Rhodobacterales</taxon>
        <taxon>Paracoccaceae</taxon>
        <taxon>Marivivens group</taxon>
        <taxon>Marivivens</taxon>
    </lineage>
</organism>
<sequence>MPITPLSPAVERLLDAIEPNVVFDGWTDTAFEHAANAAGMTKAEALAVCPRGAVDLAVAYHNKGDAAMVARMQSGEMEGMRYSEKVAAAIRFRLEAADRELVRRGTTLFALPHLAPVGAGLIWGTADLIWETLGDTSDDYNWYSKRTILSGVYSSVVLYWLGDETGGEATNAFIDRRIADVMSFEKFKGTVKKTPVLGAFAGGLEKMLSGIKAPVRGRQDDLPGRWTLNE</sequence>
<reference evidence="2 3" key="1">
    <citation type="submission" date="2020-03" db="EMBL/GenBank/DDBJ databases">
        <title>Bacterial isolates of synthetic phycosphere.</title>
        <authorList>
            <person name="Fu H."/>
            <person name="Moran M.A."/>
        </authorList>
    </citation>
    <scope>NUCLEOTIDE SEQUENCE [LARGE SCALE GENOMIC DNA]</scope>
    <source>
        <strain evidence="2 3">HF1</strain>
    </source>
</reference>
<protein>
    <submittedName>
        <fullName evidence="2">COQ9 family protein</fullName>
    </submittedName>
</protein>
<dbReference type="Proteomes" id="UP000709466">
    <property type="component" value="Unassembled WGS sequence"/>
</dbReference>
<comment type="caution">
    <text evidence="2">The sequence shown here is derived from an EMBL/GenBank/DDBJ whole genome shotgun (WGS) entry which is preliminary data.</text>
</comment>
<accession>A0ABX0VWL5</accession>
<dbReference type="RefSeq" id="WP_167635899.1">
    <property type="nucleotide sequence ID" value="NZ_JAATOP010000001.1"/>
</dbReference>